<dbReference type="Gene3D" id="3.30.460.10">
    <property type="entry name" value="Beta Polymerase, domain 2"/>
    <property type="match status" value="1"/>
</dbReference>
<dbReference type="InterPro" id="IPR002934">
    <property type="entry name" value="Polymerase_NTP_transf_dom"/>
</dbReference>
<dbReference type="Proteomes" id="UP000179221">
    <property type="component" value="Unassembled WGS sequence"/>
</dbReference>
<evidence type="ECO:0000313" key="3">
    <source>
        <dbReference type="EMBL" id="OGM25874.1"/>
    </source>
</evidence>
<evidence type="ECO:0000259" key="2">
    <source>
        <dbReference type="Pfam" id="PF13228"/>
    </source>
</evidence>
<dbReference type="Pfam" id="PF13228">
    <property type="entry name" value="DUF4037"/>
    <property type="match status" value="1"/>
</dbReference>
<organism evidence="3 4">
    <name type="scientific">Candidatus Woesebacteria bacterium RIFCSPHIGHO2_01_FULL_40_22</name>
    <dbReference type="NCBI Taxonomy" id="1802499"/>
    <lineage>
        <taxon>Bacteria</taxon>
        <taxon>Candidatus Woeseibacteriota</taxon>
    </lineage>
</organism>
<dbReference type="AlphaFoldDB" id="A0A1F7YEV1"/>
<dbReference type="SUPFAM" id="SSF81301">
    <property type="entry name" value="Nucleotidyltransferase"/>
    <property type="match status" value="1"/>
</dbReference>
<protein>
    <recommendedName>
        <fullName evidence="5">Polymerase beta nucleotidyltransferase domain-containing protein</fullName>
    </recommendedName>
</protein>
<dbReference type="Pfam" id="PF01909">
    <property type="entry name" value="NTP_transf_2"/>
    <property type="match status" value="1"/>
</dbReference>
<dbReference type="InterPro" id="IPR043519">
    <property type="entry name" value="NT_sf"/>
</dbReference>
<dbReference type="EMBL" id="MGGL01000018">
    <property type="protein sequence ID" value="OGM25874.1"/>
    <property type="molecule type" value="Genomic_DNA"/>
</dbReference>
<feature type="domain" description="Polymerase nucleotidyl transferase" evidence="1">
    <location>
        <begin position="9"/>
        <end position="66"/>
    </location>
</feature>
<dbReference type="InterPro" id="IPR025117">
    <property type="entry name" value="DUF4037"/>
</dbReference>
<accession>A0A1F7YEV1</accession>
<reference evidence="3 4" key="1">
    <citation type="journal article" date="2016" name="Nat. Commun.">
        <title>Thousands of microbial genomes shed light on interconnected biogeochemical processes in an aquifer system.</title>
        <authorList>
            <person name="Anantharaman K."/>
            <person name="Brown C.T."/>
            <person name="Hug L.A."/>
            <person name="Sharon I."/>
            <person name="Castelle C.J."/>
            <person name="Probst A.J."/>
            <person name="Thomas B.C."/>
            <person name="Singh A."/>
            <person name="Wilkins M.J."/>
            <person name="Karaoz U."/>
            <person name="Brodie E.L."/>
            <person name="Williams K.H."/>
            <person name="Hubbard S.S."/>
            <person name="Banfield J.F."/>
        </authorList>
    </citation>
    <scope>NUCLEOTIDE SEQUENCE [LARGE SCALE GENOMIC DNA]</scope>
</reference>
<gene>
    <name evidence="3" type="ORF">A2628_04850</name>
</gene>
<sequence length="284" mass="32814">MDNNQLIPDIVSQLQNIKTIKAVVLGGSRASNTHRSDSDIDLGIYYRDSEPLDVEQIKKLAYKINDNPSPIISEISEWGRWVNGGAWLTIRNQRVDLLYRNLDYVTQIINDSTKGIIQQDFEQQPAYGFYSYTYCAEISICKILYDPFSEIKQLKEKVRIYPHILKEKIVNRFLWDVQFTLEQCKKSASRSEVFIVAGCLTRIASDLVQVLYALNETYYLGEKRFYKDESKFNSKPTNLRESLEALLSCAGNSYSKLEASTNQAEQLFNEFVKISDNIYQPKYS</sequence>
<name>A0A1F7YEV1_9BACT</name>
<comment type="caution">
    <text evidence="3">The sequence shown here is derived from an EMBL/GenBank/DDBJ whole genome shotgun (WGS) entry which is preliminary data.</text>
</comment>
<dbReference type="CDD" id="cd05403">
    <property type="entry name" value="NT_KNTase_like"/>
    <property type="match status" value="1"/>
</dbReference>
<evidence type="ECO:0000313" key="4">
    <source>
        <dbReference type="Proteomes" id="UP000179221"/>
    </source>
</evidence>
<evidence type="ECO:0000259" key="1">
    <source>
        <dbReference type="Pfam" id="PF01909"/>
    </source>
</evidence>
<proteinExistence type="predicted"/>
<feature type="domain" description="DUF4037" evidence="2">
    <location>
        <begin position="141"/>
        <end position="220"/>
    </location>
</feature>
<evidence type="ECO:0008006" key="5">
    <source>
        <dbReference type="Google" id="ProtNLM"/>
    </source>
</evidence>